<proteinExistence type="predicted"/>
<dbReference type="InterPro" id="IPR029016">
    <property type="entry name" value="GAF-like_dom_sf"/>
</dbReference>
<dbReference type="InterPro" id="IPR003018">
    <property type="entry name" value="GAF"/>
</dbReference>
<feature type="domain" description="GAF" evidence="1">
    <location>
        <begin position="168"/>
        <end position="317"/>
    </location>
</feature>
<dbReference type="AlphaFoldDB" id="A0A7C3W8R8"/>
<name>A0A7C3W8R8_9BACT</name>
<dbReference type="SUPFAM" id="SSF55781">
    <property type="entry name" value="GAF domain-like"/>
    <property type="match status" value="2"/>
</dbReference>
<evidence type="ECO:0000313" key="2">
    <source>
        <dbReference type="EMBL" id="HGG92040.1"/>
    </source>
</evidence>
<dbReference type="SMART" id="SM00065">
    <property type="entry name" value="GAF"/>
    <property type="match status" value="2"/>
</dbReference>
<accession>A0A7C3W8R8</accession>
<gene>
    <name evidence="2" type="ORF">ENR59_03715</name>
</gene>
<dbReference type="Pfam" id="PF13185">
    <property type="entry name" value="GAF_2"/>
    <property type="match status" value="2"/>
</dbReference>
<comment type="caution">
    <text evidence="2">The sequence shown here is derived from an EMBL/GenBank/DDBJ whole genome shotgun (WGS) entry which is preliminary data.</text>
</comment>
<feature type="domain" description="GAF" evidence="1">
    <location>
        <begin position="2"/>
        <end position="147"/>
    </location>
</feature>
<evidence type="ECO:0000259" key="1">
    <source>
        <dbReference type="SMART" id="SM00065"/>
    </source>
</evidence>
<protein>
    <submittedName>
        <fullName evidence="2">GAF domain-containing protein</fullName>
    </submittedName>
</protein>
<dbReference type="EMBL" id="DSRP01000258">
    <property type="protein sequence ID" value="HGG92040.1"/>
    <property type="molecule type" value="Genomic_DNA"/>
</dbReference>
<reference evidence="2" key="1">
    <citation type="journal article" date="2020" name="mSystems">
        <title>Genome- and Community-Level Interaction Insights into Carbon Utilization and Element Cycling Functions of Hydrothermarchaeota in Hydrothermal Sediment.</title>
        <authorList>
            <person name="Zhou Z."/>
            <person name="Liu Y."/>
            <person name="Xu W."/>
            <person name="Pan J."/>
            <person name="Luo Z.H."/>
            <person name="Li M."/>
        </authorList>
    </citation>
    <scope>NUCLEOTIDE SEQUENCE [LARGE SCALE GENOMIC DNA]</scope>
    <source>
        <strain evidence="2">SpSt-413</strain>
    </source>
</reference>
<sequence>MARSDVFSRVLELVSNVFDSYSAVLFLPEPGAGACRLAAGFSLGDKVRTGMTLAPGQGLAGWILRERKPLLISNFDQKRGVLGYYEGNGEAEVRAFLGVPLDGVPGVLCVDSKKVHSFGDKDQKILAEFARLASALYQERDCLAEGQVESRVSQCLRQVSLLPRQHPKWTAYLDELLGLVSRATGFKHCFLAVRDDSSGTFYVEGASQVLFSPAHPSPGSFPLGGGMIGWVFKNDSPVYAEDADTTALRLFGAQASAPVFRTLICQPVFFSRRTRAVLVIATQEAEPLTDAHKDFARCVGDQLALFLENLHLKAKLKRGGA</sequence>
<dbReference type="Gene3D" id="3.30.450.40">
    <property type="match status" value="2"/>
</dbReference>
<organism evidence="2">
    <name type="scientific">Fundidesulfovibrio putealis</name>
    <dbReference type="NCBI Taxonomy" id="270496"/>
    <lineage>
        <taxon>Bacteria</taxon>
        <taxon>Pseudomonadati</taxon>
        <taxon>Thermodesulfobacteriota</taxon>
        <taxon>Desulfovibrionia</taxon>
        <taxon>Desulfovibrionales</taxon>
        <taxon>Desulfovibrionaceae</taxon>
        <taxon>Fundidesulfovibrio</taxon>
    </lineage>
</organism>